<dbReference type="Proteomes" id="UP000182135">
    <property type="component" value="Unassembled WGS sequence"/>
</dbReference>
<dbReference type="GeneID" id="90545301"/>
<evidence type="ECO:0000256" key="4">
    <source>
        <dbReference type="ARBA" id="ARBA00023136"/>
    </source>
</evidence>
<gene>
    <name evidence="5" type="ORF">SAMN04487885_103125</name>
</gene>
<dbReference type="AlphaFoldDB" id="A0A1I2JZD5"/>
<keyword evidence="3" id="KW-1133">Transmembrane helix</keyword>
<reference evidence="5 6" key="1">
    <citation type="submission" date="2016-10" db="EMBL/GenBank/DDBJ databases">
        <authorList>
            <person name="de Groot N.N."/>
        </authorList>
    </citation>
    <scope>NUCLEOTIDE SEQUENCE [LARGE SCALE GENOMIC DNA]</scope>
    <source>
        <strain evidence="5 6">NLAE-zl-G419</strain>
    </source>
</reference>
<comment type="subcellular location">
    <subcellularLocation>
        <location evidence="1">Membrane</location>
        <topology evidence="1">Multi-pass membrane protein</topology>
    </subcellularLocation>
</comment>
<organism evidence="5 6">
    <name type="scientific">Clostridium cadaveris</name>
    <dbReference type="NCBI Taxonomy" id="1529"/>
    <lineage>
        <taxon>Bacteria</taxon>
        <taxon>Bacillati</taxon>
        <taxon>Bacillota</taxon>
        <taxon>Clostridia</taxon>
        <taxon>Eubacteriales</taxon>
        <taxon>Clostridiaceae</taxon>
        <taxon>Clostridium</taxon>
    </lineage>
</organism>
<accession>A0A1I2JZD5</accession>
<dbReference type="RefSeq" id="WP_027638623.1">
    <property type="nucleotide sequence ID" value="NZ_BAAACD010000003.1"/>
</dbReference>
<evidence type="ECO:0000256" key="2">
    <source>
        <dbReference type="ARBA" id="ARBA00022692"/>
    </source>
</evidence>
<keyword evidence="4" id="KW-0472">Membrane</keyword>
<dbReference type="InterPro" id="IPR010432">
    <property type="entry name" value="RDD"/>
</dbReference>
<evidence type="ECO:0000313" key="6">
    <source>
        <dbReference type="Proteomes" id="UP000182135"/>
    </source>
</evidence>
<dbReference type="EMBL" id="FOOE01000003">
    <property type="protein sequence ID" value="SFF58096.1"/>
    <property type="molecule type" value="Genomic_DNA"/>
</dbReference>
<sequence length="141" mass="16190">MSEKDMNKDEIQKEETKETEEVIENESEEILVEETFVSGEEIKEEPKKNKKGFMARLEAIIVDELIIGASAYILLLIFDLIIRFGLGYYVSNMVSMYLVFFILVSIVYPLIMECSKFGNTIGRKISGFEVVEAKEVEENNN</sequence>
<evidence type="ECO:0000256" key="3">
    <source>
        <dbReference type="ARBA" id="ARBA00022989"/>
    </source>
</evidence>
<evidence type="ECO:0000313" key="5">
    <source>
        <dbReference type="EMBL" id="SFF58096.1"/>
    </source>
</evidence>
<keyword evidence="2" id="KW-0812">Transmembrane</keyword>
<keyword evidence="6" id="KW-1185">Reference proteome</keyword>
<protein>
    <submittedName>
        <fullName evidence="5">RDD family protein</fullName>
    </submittedName>
</protein>
<evidence type="ECO:0000256" key="1">
    <source>
        <dbReference type="ARBA" id="ARBA00004141"/>
    </source>
</evidence>
<dbReference type="GO" id="GO:0016020">
    <property type="term" value="C:membrane"/>
    <property type="evidence" value="ECO:0007669"/>
    <property type="project" value="UniProtKB-SubCell"/>
</dbReference>
<name>A0A1I2JZD5_9CLOT</name>
<dbReference type="Pfam" id="PF06271">
    <property type="entry name" value="RDD"/>
    <property type="match status" value="1"/>
</dbReference>
<proteinExistence type="predicted"/>